<reference evidence="3 4" key="1">
    <citation type="submission" date="2023-06" db="EMBL/GenBank/DDBJ databases">
        <title>Pelomonas sp. PFR6 16S ribosomal RNA gene Genome sequencing and assembly.</title>
        <authorList>
            <person name="Woo H."/>
        </authorList>
    </citation>
    <scope>NUCLEOTIDE SEQUENCE [LARGE SCALE GENOMIC DNA]</scope>
    <source>
        <strain evidence="3 4">PFR6</strain>
    </source>
</reference>
<accession>A0ABT8DWE3</accession>
<feature type="compositionally biased region" description="Pro residues" evidence="1">
    <location>
        <begin position="27"/>
        <end position="38"/>
    </location>
</feature>
<organism evidence="3 4">
    <name type="scientific">Roseateles violae</name>
    <dbReference type="NCBI Taxonomy" id="3058042"/>
    <lineage>
        <taxon>Bacteria</taxon>
        <taxon>Pseudomonadati</taxon>
        <taxon>Pseudomonadota</taxon>
        <taxon>Betaproteobacteria</taxon>
        <taxon>Burkholderiales</taxon>
        <taxon>Sphaerotilaceae</taxon>
        <taxon>Roseateles</taxon>
    </lineage>
</organism>
<comment type="caution">
    <text evidence="3">The sequence shown here is derived from an EMBL/GenBank/DDBJ whole genome shotgun (WGS) entry which is preliminary data.</text>
</comment>
<evidence type="ECO:0000313" key="4">
    <source>
        <dbReference type="Proteomes" id="UP001228044"/>
    </source>
</evidence>
<evidence type="ECO:0000256" key="1">
    <source>
        <dbReference type="SAM" id="MobiDB-lite"/>
    </source>
</evidence>
<evidence type="ECO:0000313" key="3">
    <source>
        <dbReference type="EMBL" id="MDN3921214.1"/>
    </source>
</evidence>
<keyword evidence="2" id="KW-0732">Signal</keyword>
<keyword evidence="4" id="KW-1185">Reference proteome</keyword>
<evidence type="ECO:0000256" key="2">
    <source>
        <dbReference type="SAM" id="SignalP"/>
    </source>
</evidence>
<protein>
    <recommendedName>
        <fullName evidence="5">Outer membrane protein assembly factor BamE</fullName>
    </recommendedName>
</protein>
<evidence type="ECO:0008006" key="5">
    <source>
        <dbReference type="Google" id="ProtNLM"/>
    </source>
</evidence>
<dbReference type="PROSITE" id="PS51257">
    <property type="entry name" value="PROKAR_LIPOPROTEIN"/>
    <property type="match status" value="1"/>
</dbReference>
<feature type="chain" id="PRO_5045329721" description="Outer membrane protein assembly factor BamE" evidence="2">
    <location>
        <begin position="21"/>
        <end position="123"/>
    </location>
</feature>
<feature type="signal peptide" evidence="2">
    <location>
        <begin position="1"/>
        <end position="20"/>
    </location>
</feature>
<dbReference type="EMBL" id="JAUHHC010000003">
    <property type="protein sequence ID" value="MDN3921214.1"/>
    <property type="molecule type" value="Genomic_DNA"/>
</dbReference>
<sequence>MKKMLAPCSTMLAAALLLMAGCATQPSQPPQTAAPPARPQVDVDAQRRAEFDKSLDRWNGAKTQELQSKLGLPTSKSRQADGKLVWAYSKSTKTSDGATFSCVVRYLIDERSSQVVGHQIEGC</sequence>
<feature type="region of interest" description="Disordered" evidence="1">
    <location>
        <begin position="24"/>
        <end position="43"/>
    </location>
</feature>
<dbReference type="RefSeq" id="WP_290359515.1">
    <property type="nucleotide sequence ID" value="NZ_JAUHHC010000003.1"/>
</dbReference>
<proteinExistence type="predicted"/>
<gene>
    <name evidence="3" type="ORF">QWJ38_13055</name>
</gene>
<name>A0ABT8DWE3_9BURK</name>
<dbReference type="Proteomes" id="UP001228044">
    <property type="component" value="Unassembled WGS sequence"/>
</dbReference>